<evidence type="ECO:0000313" key="3">
    <source>
        <dbReference type="Proteomes" id="UP000224080"/>
    </source>
</evidence>
<reference evidence="2 3" key="1">
    <citation type="submission" date="2017-10" db="EMBL/GenBank/DDBJ databases">
        <title>Comparative genomics in systemic dimorphic fungi from Ajellomycetaceae.</title>
        <authorList>
            <person name="Munoz J.F."/>
            <person name="Mcewen J.G."/>
            <person name="Clay O.K."/>
            <person name="Cuomo C.A."/>
        </authorList>
    </citation>
    <scope>NUCLEOTIDE SEQUENCE [LARGE SCALE GENOMIC DNA]</scope>
    <source>
        <strain evidence="2 3">UAMH130</strain>
    </source>
</reference>
<comment type="caution">
    <text evidence="2">The sequence shown here is derived from an EMBL/GenBank/DDBJ whole genome shotgun (WGS) entry which is preliminary data.</text>
</comment>
<sequence length="160" mass="17251">MAENAGAPAPALAPAPAPAPGNGTVAFPPAPKNTSTPDNAAAEASGGSSTPSPTPTPGDEMVHDRTQHGSSYRLCKKCLVVLPTRWKYWQKKRDPATPRGFWFFVAMAWRCLLTSKCPECKSKGNRRRAPPQQEQEESPIQTGRQSQEEAQGVEDVGRPE</sequence>
<protein>
    <submittedName>
        <fullName evidence="2">Uncharacterized protein</fullName>
    </submittedName>
</protein>
<dbReference type="Proteomes" id="UP000224080">
    <property type="component" value="Unassembled WGS sequence"/>
</dbReference>
<dbReference type="EMBL" id="PDNC01000028">
    <property type="protein sequence ID" value="PGH05674.1"/>
    <property type="molecule type" value="Genomic_DNA"/>
</dbReference>
<organism evidence="2 3">
    <name type="scientific">Blastomyces parvus</name>
    <dbReference type="NCBI Taxonomy" id="2060905"/>
    <lineage>
        <taxon>Eukaryota</taxon>
        <taxon>Fungi</taxon>
        <taxon>Dikarya</taxon>
        <taxon>Ascomycota</taxon>
        <taxon>Pezizomycotina</taxon>
        <taxon>Eurotiomycetes</taxon>
        <taxon>Eurotiomycetidae</taxon>
        <taxon>Onygenales</taxon>
        <taxon>Ajellomycetaceae</taxon>
        <taxon>Blastomyces</taxon>
    </lineage>
</organism>
<feature type="region of interest" description="Disordered" evidence="1">
    <location>
        <begin position="1"/>
        <end position="70"/>
    </location>
</feature>
<proteinExistence type="predicted"/>
<feature type="compositionally biased region" description="Polar residues" evidence="1">
    <location>
        <begin position="140"/>
        <end position="149"/>
    </location>
</feature>
<accession>A0A2B7X209</accession>
<keyword evidence="3" id="KW-1185">Reference proteome</keyword>
<evidence type="ECO:0000313" key="2">
    <source>
        <dbReference type="EMBL" id="PGH05674.1"/>
    </source>
</evidence>
<name>A0A2B7X209_9EURO</name>
<evidence type="ECO:0000256" key="1">
    <source>
        <dbReference type="SAM" id="MobiDB-lite"/>
    </source>
</evidence>
<feature type="compositionally biased region" description="Low complexity" evidence="1">
    <location>
        <begin position="1"/>
        <end position="10"/>
    </location>
</feature>
<gene>
    <name evidence="2" type="ORF">GX51_02834</name>
</gene>
<feature type="region of interest" description="Disordered" evidence="1">
    <location>
        <begin position="120"/>
        <end position="160"/>
    </location>
</feature>
<dbReference type="OrthoDB" id="4185413at2759"/>
<dbReference type="AlphaFoldDB" id="A0A2B7X209"/>